<name>A0A2T3A0R5_9PEZI</name>
<organism evidence="2 3">
    <name type="scientific">Coniella lustricola</name>
    <dbReference type="NCBI Taxonomy" id="2025994"/>
    <lineage>
        <taxon>Eukaryota</taxon>
        <taxon>Fungi</taxon>
        <taxon>Dikarya</taxon>
        <taxon>Ascomycota</taxon>
        <taxon>Pezizomycotina</taxon>
        <taxon>Sordariomycetes</taxon>
        <taxon>Sordariomycetidae</taxon>
        <taxon>Diaporthales</taxon>
        <taxon>Schizoparmaceae</taxon>
        <taxon>Coniella</taxon>
    </lineage>
</organism>
<dbReference type="AlphaFoldDB" id="A0A2T3A0R5"/>
<sequence>MYVLLHALILYKVQCNAFPDQLGASAETVDLCQPQDQPMSSFAHILIISSKGGGSDQDPSRGLLPAERTHNHTVAMQVLGPVWAIRRSLFC</sequence>
<evidence type="ECO:0000313" key="2">
    <source>
        <dbReference type="EMBL" id="PSR80640.1"/>
    </source>
</evidence>
<gene>
    <name evidence="2" type="ORF">BD289DRAFT_60267</name>
</gene>
<keyword evidence="3" id="KW-1185">Reference proteome</keyword>
<evidence type="ECO:0000313" key="3">
    <source>
        <dbReference type="Proteomes" id="UP000241462"/>
    </source>
</evidence>
<feature type="chain" id="PRO_5015580990" evidence="1">
    <location>
        <begin position="18"/>
        <end position="91"/>
    </location>
</feature>
<evidence type="ECO:0000256" key="1">
    <source>
        <dbReference type="SAM" id="SignalP"/>
    </source>
</evidence>
<dbReference type="InParanoid" id="A0A2T3A0R5"/>
<dbReference type="Proteomes" id="UP000241462">
    <property type="component" value="Unassembled WGS sequence"/>
</dbReference>
<keyword evidence="1" id="KW-0732">Signal</keyword>
<dbReference type="EMBL" id="KZ678523">
    <property type="protein sequence ID" value="PSR80640.1"/>
    <property type="molecule type" value="Genomic_DNA"/>
</dbReference>
<proteinExistence type="predicted"/>
<accession>A0A2T3A0R5</accession>
<protein>
    <submittedName>
        <fullName evidence="2">Uncharacterized protein</fullName>
    </submittedName>
</protein>
<feature type="signal peptide" evidence="1">
    <location>
        <begin position="1"/>
        <end position="17"/>
    </location>
</feature>
<reference evidence="2 3" key="1">
    <citation type="journal article" date="2018" name="Mycol. Prog.">
        <title>Coniella lustricola, a new species from submerged detritus.</title>
        <authorList>
            <person name="Raudabaugh D.B."/>
            <person name="Iturriaga T."/>
            <person name="Carver A."/>
            <person name="Mondo S."/>
            <person name="Pangilinan J."/>
            <person name="Lipzen A."/>
            <person name="He G."/>
            <person name="Amirebrahimi M."/>
            <person name="Grigoriev I.V."/>
            <person name="Miller A.N."/>
        </authorList>
    </citation>
    <scope>NUCLEOTIDE SEQUENCE [LARGE SCALE GENOMIC DNA]</scope>
    <source>
        <strain evidence="2 3">B22-T-1</strain>
    </source>
</reference>